<evidence type="ECO:0000256" key="1">
    <source>
        <dbReference type="ARBA" id="ARBA00022448"/>
    </source>
</evidence>
<dbReference type="SUPFAM" id="SSF52540">
    <property type="entry name" value="P-loop containing nucleoside triphosphate hydrolases"/>
    <property type="match status" value="1"/>
</dbReference>
<feature type="compositionally biased region" description="Acidic residues" evidence="4">
    <location>
        <begin position="273"/>
        <end position="289"/>
    </location>
</feature>
<dbReference type="InterPro" id="IPR017871">
    <property type="entry name" value="ABC_transporter-like_CS"/>
</dbReference>
<feature type="region of interest" description="Disordered" evidence="4">
    <location>
        <begin position="247"/>
        <end position="304"/>
    </location>
</feature>
<dbReference type="PANTHER" id="PTHR24220">
    <property type="entry name" value="IMPORT ATP-BINDING PROTEIN"/>
    <property type="match status" value="1"/>
</dbReference>
<protein>
    <submittedName>
        <fullName evidence="6">ABC transporter ATP-binding protein</fullName>
    </submittedName>
</protein>
<sequence>MSDDGASPDDGSSSTDGATPPDAAAEFVVELRGVTKEYRSASETVVALDDVDFTVRPGEFVAVVGPSGSGKSTMLNVLGLLDVPTRGEQYLRGRDVTALTDEEGTDARKRAIGFVFQDFHLIPTLTATENVELPTLFDGHVAGTDEDPTARARDLLSRVGLGDRLDHDPTQLSGGQKQRVAIARALVNRPALVLADEPTGNLDRETGATILEEFRRICDDGVSVVAVTHDELVTRFADRTVELVDGVLREREAGEPTDDVGFSASTDGGNEAADGESDDADVMGGESDDANGPAESEPVAEDER</sequence>
<dbReference type="RefSeq" id="WP_368408963.1">
    <property type="nucleotide sequence ID" value="NZ_JALLGW010000001.1"/>
</dbReference>
<dbReference type="InterPro" id="IPR003593">
    <property type="entry name" value="AAA+_ATPase"/>
</dbReference>
<dbReference type="AlphaFoldDB" id="A0ABD5RK90"/>
<dbReference type="PANTHER" id="PTHR24220:SF86">
    <property type="entry name" value="ABC TRANSPORTER ABCH.1"/>
    <property type="match status" value="1"/>
</dbReference>
<dbReference type="PROSITE" id="PS00211">
    <property type="entry name" value="ABC_TRANSPORTER_1"/>
    <property type="match status" value="1"/>
</dbReference>
<dbReference type="Pfam" id="PF00005">
    <property type="entry name" value="ABC_tran"/>
    <property type="match status" value="1"/>
</dbReference>
<dbReference type="GO" id="GO:0098796">
    <property type="term" value="C:membrane protein complex"/>
    <property type="evidence" value="ECO:0007669"/>
    <property type="project" value="UniProtKB-ARBA"/>
</dbReference>
<dbReference type="Proteomes" id="UP001596099">
    <property type="component" value="Unassembled WGS sequence"/>
</dbReference>
<dbReference type="InterPro" id="IPR027417">
    <property type="entry name" value="P-loop_NTPase"/>
</dbReference>
<dbReference type="InterPro" id="IPR017911">
    <property type="entry name" value="MacB-like_ATP-bd"/>
</dbReference>
<dbReference type="InterPro" id="IPR015854">
    <property type="entry name" value="ABC_transpr_LolD-like"/>
</dbReference>
<dbReference type="FunFam" id="3.40.50.300:FF:000032">
    <property type="entry name" value="Export ABC transporter ATP-binding protein"/>
    <property type="match status" value="1"/>
</dbReference>
<dbReference type="InterPro" id="IPR003439">
    <property type="entry name" value="ABC_transporter-like_ATP-bd"/>
</dbReference>
<keyword evidence="2" id="KW-0547">Nucleotide-binding</keyword>
<evidence type="ECO:0000256" key="3">
    <source>
        <dbReference type="ARBA" id="ARBA00022840"/>
    </source>
</evidence>
<dbReference type="SMART" id="SM00382">
    <property type="entry name" value="AAA"/>
    <property type="match status" value="1"/>
</dbReference>
<evidence type="ECO:0000256" key="4">
    <source>
        <dbReference type="SAM" id="MobiDB-lite"/>
    </source>
</evidence>
<dbReference type="CDD" id="cd03255">
    <property type="entry name" value="ABC_MJ0796_LolCDE_FtsE"/>
    <property type="match status" value="1"/>
</dbReference>
<reference evidence="6 7" key="1">
    <citation type="journal article" date="2019" name="Int. J. Syst. Evol. Microbiol.">
        <title>The Global Catalogue of Microorganisms (GCM) 10K type strain sequencing project: providing services to taxonomists for standard genome sequencing and annotation.</title>
        <authorList>
            <consortium name="The Broad Institute Genomics Platform"/>
            <consortium name="The Broad Institute Genome Sequencing Center for Infectious Disease"/>
            <person name="Wu L."/>
            <person name="Ma J."/>
        </authorList>
    </citation>
    <scope>NUCLEOTIDE SEQUENCE [LARGE SCALE GENOMIC DNA]</scope>
    <source>
        <strain evidence="6 7">CGMCC 1.12543</strain>
    </source>
</reference>
<dbReference type="EMBL" id="JBHSQH010000001">
    <property type="protein sequence ID" value="MFC5970786.1"/>
    <property type="molecule type" value="Genomic_DNA"/>
</dbReference>
<feature type="domain" description="ABC transporter" evidence="5">
    <location>
        <begin position="29"/>
        <end position="270"/>
    </location>
</feature>
<organism evidence="6 7">
    <name type="scientific">Halomarina salina</name>
    <dbReference type="NCBI Taxonomy" id="1872699"/>
    <lineage>
        <taxon>Archaea</taxon>
        <taxon>Methanobacteriati</taxon>
        <taxon>Methanobacteriota</taxon>
        <taxon>Stenosarchaea group</taxon>
        <taxon>Halobacteria</taxon>
        <taxon>Halobacteriales</taxon>
        <taxon>Natronomonadaceae</taxon>
        <taxon>Halomarina</taxon>
    </lineage>
</organism>
<feature type="compositionally biased region" description="Low complexity" evidence="4">
    <location>
        <begin position="8"/>
        <end position="20"/>
    </location>
</feature>
<dbReference type="GO" id="GO:0022857">
    <property type="term" value="F:transmembrane transporter activity"/>
    <property type="evidence" value="ECO:0007669"/>
    <property type="project" value="UniProtKB-ARBA"/>
</dbReference>
<accession>A0ABD5RK90</accession>
<feature type="region of interest" description="Disordered" evidence="4">
    <location>
        <begin position="1"/>
        <end position="22"/>
    </location>
</feature>
<keyword evidence="1" id="KW-0813">Transport</keyword>
<dbReference type="GO" id="GO:0005524">
    <property type="term" value="F:ATP binding"/>
    <property type="evidence" value="ECO:0007669"/>
    <property type="project" value="UniProtKB-KW"/>
</dbReference>
<gene>
    <name evidence="6" type="ORF">ACFPYI_05510</name>
</gene>
<keyword evidence="7" id="KW-1185">Reference proteome</keyword>
<name>A0ABD5RK90_9EURY</name>
<keyword evidence="3 6" id="KW-0067">ATP-binding</keyword>
<comment type="caution">
    <text evidence="6">The sequence shown here is derived from an EMBL/GenBank/DDBJ whole genome shotgun (WGS) entry which is preliminary data.</text>
</comment>
<evidence type="ECO:0000313" key="6">
    <source>
        <dbReference type="EMBL" id="MFC5970786.1"/>
    </source>
</evidence>
<proteinExistence type="predicted"/>
<evidence type="ECO:0000259" key="5">
    <source>
        <dbReference type="PROSITE" id="PS50893"/>
    </source>
</evidence>
<dbReference type="Gene3D" id="3.40.50.300">
    <property type="entry name" value="P-loop containing nucleotide triphosphate hydrolases"/>
    <property type="match status" value="1"/>
</dbReference>
<evidence type="ECO:0000256" key="2">
    <source>
        <dbReference type="ARBA" id="ARBA00022741"/>
    </source>
</evidence>
<evidence type="ECO:0000313" key="7">
    <source>
        <dbReference type="Proteomes" id="UP001596099"/>
    </source>
</evidence>
<dbReference type="PROSITE" id="PS50893">
    <property type="entry name" value="ABC_TRANSPORTER_2"/>
    <property type="match status" value="1"/>
</dbReference>